<feature type="domain" description="Metallo-beta-lactamase" evidence="1">
    <location>
        <begin position="20"/>
        <end position="141"/>
    </location>
</feature>
<accession>A0A2U9ITY7</accession>
<dbReference type="RefSeq" id="WP_054836106.1">
    <property type="nucleotide sequence ID" value="NZ_BBBA01000001.1"/>
</dbReference>
<name>A0A2U9ITY7_9CREN</name>
<dbReference type="GeneID" id="36835093"/>
<dbReference type="KEGG" id="mhk:DFR87_07085"/>
<dbReference type="EMBL" id="CP029287">
    <property type="protein sequence ID" value="AWR99488.1"/>
    <property type="molecule type" value="Genomic_DNA"/>
</dbReference>
<dbReference type="CDD" id="cd06262">
    <property type="entry name" value="metallo-hydrolase-like_MBL-fold"/>
    <property type="match status" value="1"/>
</dbReference>
<dbReference type="Pfam" id="PF00753">
    <property type="entry name" value="Lactamase_B"/>
    <property type="match status" value="1"/>
</dbReference>
<dbReference type="AlphaFoldDB" id="A0A2U9ITY7"/>
<evidence type="ECO:0000313" key="3">
    <source>
        <dbReference type="Proteomes" id="UP000247586"/>
    </source>
</evidence>
<dbReference type="SUPFAM" id="SSF56281">
    <property type="entry name" value="Metallo-hydrolase/oxidoreductase"/>
    <property type="match status" value="1"/>
</dbReference>
<dbReference type="Proteomes" id="UP000247586">
    <property type="component" value="Chromosome"/>
</dbReference>
<dbReference type="STRING" id="1293036.GCA_001315825_00345"/>
<sequence length="174" mass="19065">MTSARLANGVYIVSGRQFGDPGNAYLMETKNGFVLIDTGGEEEPIGLMRNLLTLLREKGKLEYVILTSCVKESAAGANYLATALGAKIVIHEDDAPQLRKGRCLNAEYPSASPFIVIRGKENLINDLKVTKSGTPTPGSIIIRKNEYVFTGATELTILDSKVKYIFGLYGYERR</sequence>
<protein>
    <recommendedName>
        <fullName evidence="1">Metallo-beta-lactamase domain-containing protein</fullName>
    </recommendedName>
</protein>
<dbReference type="InterPro" id="IPR001279">
    <property type="entry name" value="Metallo-B-lactamas"/>
</dbReference>
<keyword evidence="3" id="KW-1185">Reference proteome</keyword>
<organism evidence="2 3">
    <name type="scientific">Metallosphaera hakonensis JCM 8857 = DSM 7519</name>
    <dbReference type="NCBI Taxonomy" id="1293036"/>
    <lineage>
        <taxon>Archaea</taxon>
        <taxon>Thermoproteota</taxon>
        <taxon>Thermoprotei</taxon>
        <taxon>Sulfolobales</taxon>
        <taxon>Sulfolobaceae</taxon>
        <taxon>Metallosphaera</taxon>
    </lineage>
</organism>
<evidence type="ECO:0000259" key="1">
    <source>
        <dbReference type="Pfam" id="PF00753"/>
    </source>
</evidence>
<dbReference type="Gene3D" id="3.60.15.10">
    <property type="entry name" value="Ribonuclease Z/Hydroxyacylglutathione hydrolase-like"/>
    <property type="match status" value="1"/>
</dbReference>
<reference evidence="2" key="1">
    <citation type="submission" date="2018-05" db="EMBL/GenBank/DDBJ databases">
        <title>Complete Genome Sequences of Extremely Thermoacidophilic, Metal-Mobilizing Type-Strain Members of the Archaeal Family Sulfolobaceae: Acidianus brierleyi DSM-1651T, Acidianus sulfidivorans DSM-18786T, Metallosphaera hakonensis DSM-7519T, and Metallosphaera prunae DSM-10039T.</title>
        <authorList>
            <person name="Counts J.A."/>
            <person name="Kelly R.M."/>
        </authorList>
    </citation>
    <scope>NUCLEOTIDE SEQUENCE [LARGE SCALE GENOMIC DNA]</scope>
    <source>
        <strain evidence="2">HO1-1</strain>
    </source>
</reference>
<dbReference type="InterPro" id="IPR036866">
    <property type="entry name" value="RibonucZ/Hydroxyglut_hydro"/>
</dbReference>
<dbReference type="OrthoDB" id="35660at2157"/>
<evidence type="ECO:0000313" key="2">
    <source>
        <dbReference type="EMBL" id="AWR99488.1"/>
    </source>
</evidence>
<proteinExistence type="predicted"/>
<gene>
    <name evidence="2" type="ORF">DFR87_07085</name>
</gene>